<evidence type="ECO:0000313" key="3">
    <source>
        <dbReference type="Proteomes" id="UP001225596"/>
    </source>
</evidence>
<dbReference type="RefSeq" id="WP_338436317.1">
    <property type="nucleotide sequence ID" value="NZ_JAUYVH010000003.1"/>
</dbReference>
<name>A0ABU1BN28_9BURK</name>
<sequence>MLLRRTNISWCVVACFAAVALLQADSVYGKPFKCHSKNVTVYASDNRDAVDSCRGAANAMKFLASQGLSMPAEITIRLVTEMPDTVMKSALGAYVRETREVHVLTYSALQLRGRPLKAPLNRSLYRAVVSHEVAHAIAAVNFKKEPSYLGQEYIAYVTFFSTMESTQRERILRQFPPEENWQVQAPVIYAFNSLEYGTHAYRHFLKAENGKGFLNKVLHGEVLSEFE</sequence>
<accession>A0ABU1BN28</accession>
<keyword evidence="3" id="KW-1185">Reference proteome</keyword>
<comment type="caution">
    <text evidence="2">The sequence shown here is derived from an EMBL/GenBank/DDBJ whole genome shotgun (WGS) entry which is preliminary data.</text>
</comment>
<proteinExistence type="predicted"/>
<dbReference type="EMBL" id="JAUYVH010000003">
    <property type="protein sequence ID" value="MDQ9170396.1"/>
    <property type="molecule type" value="Genomic_DNA"/>
</dbReference>
<organism evidence="2 3">
    <name type="scientific">Keguizhuia sedimenti</name>
    <dbReference type="NCBI Taxonomy" id="3064264"/>
    <lineage>
        <taxon>Bacteria</taxon>
        <taxon>Pseudomonadati</taxon>
        <taxon>Pseudomonadota</taxon>
        <taxon>Betaproteobacteria</taxon>
        <taxon>Burkholderiales</taxon>
        <taxon>Oxalobacteraceae</taxon>
        <taxon>Keguizhuia</taxon>
    </lineage>
</organism>
<feature type="chain" id="PRO_5046156964" evidence="1">
    <location>
        <begin position="25"/>
        <end position="227"/>
    </location>
</feature>
<dbReference type="Proteomes" id="UP001225596">
    <property type="component" value="Unassembled WGS sequence"/>
</dbReference>
<keyword evidence="1" id="KW-0732">Signal</keyword>
<dbReference type="InterPro" id="IPR046579">
    <property type="entry name" value="DUF6639"/>
</dbReference>
<protein>
    <submittedName>
        <fullName evidence="2">Uncharacterized protein</fullName>
    </submittedName>
</protein>
<dbReference type="Pfam" id="PF20344">
    <property type="entry name" value="DUF6639"/>
    <property type="match status" value="1"/>
</dbReference>
<feature type="signal peptide" evidence="1">
    <location>
        <begin position="1"/>
        <end position="24"/>
    </location>
</feature>
<reference evidence="2 3" key="1">
    <citation type="submission" date="2023-08" db="EMBL/GenBank/DDBJ databases">
        <title>Oxalobacteraceae gen .nov., isolated from river sludge outside the plant.</title>
        <authorList>
            <person name="Zhao S.Y."/>
        </authorList>
    </citation>
    <scope>NUCLEOTIDE SEQUENCE [LARGE SCALE GENOMIC DNA]</scope>
    <source>
        <strain evidence="2 3">R-40</strain>
    </source>
</reference>
<evidence type="ECO:0000256" key="1">
    <source>
        <dbReference type="SAM" id="SignalP"/>
    </source>
</evidence>
<gene>
    <name evidence="2" type="ORF">Q8A64_08220</name>
</gene>
<evidence type="ECO:0000313" key="2">
    <source>
        <dbReference type="EMBL" id="MDQ9170396.1"/>
    </source>
</evidence>